<feature type="transmembrane region" description="Helical" evidence="1">
    <location>
        <begin position="76"/>
        <end position="96"/>
    </location>
</feature>
<protein>
    <submittedName>
        <fullName evidence="2">Uncharacterized protein</fullName>
    </submittedName>
</protein>
<evidence type="ECO:0000313" key="2">
    <source>
        <dbReference type="EMBL" id="OCK81936.1"/>
    </source>
</evidence>
<keyword evidence="3" id="KW-1185">Reference proteome</keyword>
<keyword evidence="1" id="KW-0472">Membrane</keyword>
<dbReference type="Proteomes" id="UP000250266">
    <property type="component" value="Unassembled WGS sequence"/>
</dbReference>
<dbReference type="AlphaFoldDB" id="A0A8E2EDI1"/>
<gene>
    <name evidence="2" type="ORF">K432DRAFT_325292</name>
</gene>
<evidence type="ECO:0000256" key="1">
    <source>
        <dbReference type="SAM" id="Phobius"/>
    </source>
</evidence>
<proteinExistence type="predicted"/>
<evidence type="ECO:0000313" key="3">
    <source>
        <dbReference type="Proteomes" id="UP000250266"/>
    </source>
</evidence>
<reference evidence="2 3" key="1">
    <citation type="journal article" date="2016" name="Nat. Commun.">
        <title>Ectomycorrhizal ecology is imprinted in the genome of the dominant symbiotic fungus Cenococcum geophilum.</title>
        <authorList>
            <consortium name="DOE Joint Genome Institute"/>
            <person name="Peter M."/>
            <person name="Kohler A."/>
            <person name="Ohm R.A."/>
            <person name="Kuo A."/>
            <person name="Krutzmann J."/>
            <person name="Morin E."/>
            <person name="Arend M."/>
            <person name="Barry K.W."/>
            <person name="Binder M."/>
            <person name="Choi C."/>
            <person name="Clum A."/>
            <person name="Copeland A."/>
            <person name="Grisel N."/>
            <person name="Haridas S."/>
            <person name="Kipfer T."/>
            <person name="LaButti K."/>
            <person name="Lindquist E."/>
            <person name="Lipzen A."/>
            <person name="Maire R."/>
            <person name="Meier B."/>
            <person name="Mihaltcheva S."/>
            <person name="Molinier V."/>
            <person name="Murat C."/>
            <person name="Poggeler S."/>
            <person name="Quandt C.A."/>
            <person name="Sperisen C."/>
            <person name="Tritt A."/>
            <person name="Tisserant E."/>
            <person name="Crous P.W."/>
            <person name="Henrissat B."/>
            <person name="Nehls U."/>
            <person name="Egli S."/>
            <person name="Spatafora J.W."/>
            <person name="Grigoriev I.V."/>
            <person name="Martin F.M."/>
        </authorList>
    </citation>
    <scope>NUCLEOTIDE SEQUENCE [LARGE SCALE GENOMIC DNA]</scope>
    <source>
        <strain evidence="2 3">CBS 459.81</strain>
    </source>
</reference>
<name>A0A8E2EDI1_9PEZI</name>
<sequence>MSKRSSANHLGKYIQPTLTSNPVEVDPAAPGTVIRWALGIESAMNIVFGVYMMAAPDKFLNLMVSKPSDITPTSTAATQQYAAVVFGMTVPMILGIPNTRRAIESRHSLYYMLGSAEVCIISLALYQAYGPGKGSGFSPDSLFSLITQLGPALLWRCFVLFKKPEWFGRYRENQKDF</sequence>
<feature type="transmembrane region" description="Helical" evidence="1">
    <location>
        <begin position="141"/>
        <end position="161"/>
    </location>
</feature>
<dbReference type="EMBL" id="KV744904">
    <property type="protein sequence ID" value="OCK81936.1"/>
    <property type="molecule type" value="Genomic_DNA"/>
</dbReference>
<keyword evidence="1" id="KW-1133">Transmembrane helix</keyword>
<organism evidence="2 3">
    <name type="scientific">Lepidopterella palustris CBS 459.81</name>
    <dbReference type="NCBI Taxonomy" id="1314670"/>
    <lineage>
        <taxon>Eukaryota</taxon>
        <taxon>Fungi</taxon>
        <taxon>Dikarya</taxon>
        <taxon>Ascomycota</taxon>
        <taxon>Pezizomycotina</taxon>
        <taxon>Dothideomycetes</taxon>
        <taxon>Pleosporomycetidae</taxon>
        <taxon>Mytilinidiales</taxon>
        <taxon>Argynnaceae</taxon>
        <taxon>Lepidopterella</taxon>
    </lineage>
</organism>
<feature type="transmembrane region" description="Helical" evidence="1">
    <location>
        <begin position="108"/>
        <end position="129"/>
    </location>
</feature>
<dbReference type="OrthoDB" id="2563633at2759"/>
<feature type="transmembrane region" description="Helical" evidence="1">
    <location>
        <begin position="36"/>
        <end position="56"/>
    </location>
</feature>
<keyword evidence="1" id="KW-0812">Transmembrane</keyword>
<accession>A0A8E2EDI1</accession>